<dbReference type="OrthoDB" id="5410107at2"/>
<dbReference type="AlphaFoldDB" id="A0A3N1UNC4"/>
<evidence type="ECO:0000313" key="1">
    <source>
        <dbReference type="EMBL" id="ROQ90889.1"/>
    </source>
</evidence>
<organism evidence="1 2">
    <name type="scientific">Desulfosoma caldarium</name>
    <dbReference type="NCBI Taxonomy" id="610254"/>
    <lineage>
        <taxon>Bacteria</taxon>
        <taxon>Pseudomonadati</taxon>
        <taxon>Thermodesulfobacteriota</taxon>
        <taxon>Syntrophobacteria</taxon>
        <taxon>Syntrophobacterales</taxon>
        <taxon>Syntrophobacteraceae</taxon>
        <taxon>Desulfosoma</taxon>
    </lineage>
</organism>
<keyword evidence="2" id="KW-1185">Reference proteome</keyword>
<dbReference type="EMBL" id="RJVA01000013">
    <property type="protein sequence ID" value="ROQ90889.1"/>
    <property type="molecule type" value="Genomic_DNA"/>
</dbReference>
<protein>
    <submittedName>
        <fullName evidence="1">DDE family transposase</fullName>
    </submittedName>
</protein>
<comment type="caution">
    <text evidence="1">The sequence shown here is derived from an EMBL/GenBank/DDBJ whole genome shotgun (WGS) entry which is preliminary data.</text>
</comment>
<accession>A0A3N1UNC4</accession>
<gene>
    <name evidence="1" type="ORF">EDC27_2150</name>
</gene>
<dbReference type="RefSeq" id="WP_148045740.1">
    <property type="nucleotide sequence ID" value="NZ_RJVA01000013.1"/>
</dbReference>
<dbReference type="Proteomes" id="UP000276223">
    <property type="component" value="Unassembled WGS sequence"/>
</dbReference>
<evidence type="ECO:0000313" key="2">
    <source>
        <dbReference type="Proteomes" id="UP000276223"/>
    </source>
</evidence>
<proteinExistence type="predicted"/>
<sequence length="408" mass="46385">MDGTSRHLVDFDALAKDAGYAAAMECEPGRMLSSHAVKRFFCSFWWPRIDLYRHLLQRLFLWRLKLQEPDLIVLGMDTMVMDNDEARVHGVKPTSKRVKGFQPLQMTRQNHIIDAVFRRGDAHSNNGKRVERMVRHVVARIRKPNRADVAIIVRMDSELFDQKLFEAFENLLIGDICGCKLYEPIKEFVAQSQRNQAAWGRYKQGSQVWQYLELGTRCGRWESFRRALFCRPLYQDAQMVRSFPRPDTVVVTNLGMGRAVDTALTTAGYGQWLQGQGIIAGDHGRGSMESGHRGIIETDGTMHVAMANGLDLVMHFPDDDGSNGDTQVRIACPAASLQSVPDGFAFLRTRVEVSLPVLASHRSVVHAFRRFSFRDKSAGRLASRPKQGLFNVKYLTESRCCFHPWIQP</sequence>
<name>A0A3N1UNC4_9BACT</name>
<reference evidence="1 2" key="1">
    <citation type="submission" date="2018-11" db="EMBL/GenBank/DDBJ databases">
        <title>Genomic Encyclopedia of Type Strains, Phase IV (KMG-IV): sequencing the most valuable type-strain genomes for metagenomic binning, comparative biology and taxonomic classification.</title>
        <authorList>
            <person name="Goeker M."/>
        </authorList>
    </citation>
    <scope>NUCLEOTIDE SEQUENCE [LARGE SCALE GENOMIC DNA]</scope>
    <source>
        <strain evidence="1 2">DSM 22027</strain>
    </source>
</reference>